<name>A0A4Q8XVK2_RHILE</name>
<comment type="caution">
    <text evidence="2">The sequence shown here is derived from an EMBL/GenBank/DDBJ whole genome shotgun (WGS) entry which is preliminary data.</text>
</comment>
<dbReference type="AlphaFoldDB" id="A0A4Q8XVK2"/>
<feature type="region of interest" description="Disordered" evidence="1">
    <location>
        <begin position="48"/>
        <end position="94"/>
    </location>
</feature>
<accession>A0A4Q8XVK2</accession>
<organism evidence="2 3">
    <name type="scientific">Rhizobium leguminosarum</name>
    <dbReference type="NCBI Taxonomy" id="384"/>
    <lineage>
        <taxon>Bacteria</taxon>
        <taxon>Pseudomonadati</taxon>
        <taxon>Pseudomonadota</taxon>
        <taxon>Alphaproteobacteria</taxon>
        <taxon>Hyphomicrobiales</taxon>
        <taxon>Rhizobiaceae</taxon>
        <taxon>Rhizobium/Agrobacterium group</taxon>
        <taxon>Rhizobium</taxon>
    </lineage>
</organism>
<feature type="region of interest" description="Disordered" evidence="1">
    <location>
        <begin position="1"/>
        <end position="25"/>
    </location>
</feature>
<dbReference type="Proteomes" id="UP000293652">
    <property type="component" value="Unassembled WGS sequence"/>
</dbReference>
<evidence type="ECO:0000256" key="1">
    <source>
        <dbReference type="SAM" id="MobiDB-lite"/>
    </source>
</evidence>
<proteinExistence type="predicted"/>
<evidence type="ECO:0000313" key="2">
    <source>
        <dbReference type="EMBL" id="TAX70829.1"/>
    </source>
</evidence>
<dbReference type="EMBL" id="SIPC01000001">
    <property type="protein sequence ID" value="TAX70829.1"/>
    <property type="molecule type" value="Genomic_DNA"/>
</dbReference>
<reference evidence="2 3" key="1">
    <citation type="submission" date="2019-02" db="EMBL/GenBank/DDBJ databases">
        <title>The genomic architecture of introgression among sibling species of bacteria.</title>
        <authorList>
            <person name="Cavassim M.I.A."/>
            <person name="Moeskjaer S."/>
            <person name="Moslemi C."/>
            <person name="Fields B."/>
            <person name="Bachmann A."/>
            <person name="Vilhjalmsson B."/>
            <person name="Schierup M.H."/>
            <person name="Young J.P.W."/>
            <person name="Andersen S.U."/>
        </authorList>
    </citation>
    <scope>NUCLEOTIDE SEQUENCE [LARGE SCALE GENOMIC DNA]</scope>
    <source>
        <strain evidence="2 3">SM145A</strain>
    </source>
</reference>
<protein>
    <submittedName>
        <fullName evidence="2">Uncharacterized protein</fullName>
    </submittedName>
</protein>
<evidence type="ECO:0000313" key="3">
    <source>
        <dbReference type="Proteomes" id="UP000293652"/>
    </source>
</evidence>
<gene>
    <name evidence="2" type="ORF">ELI03_03205</name>
</gene>
<feature type="compositionally biased region" description="Basic and acidic residues" evidence="1">
    <location>
        <begin position="85"/>
        <end position="94"/>
    </location>
</feature>
<sequence>MSQQNASIYTRRPVDHPTPFEPTECFNLTRKGSREMLFPSLMGMDGASCRRSHCAGGEGSGRGRSAGSDQDASRHPVPVASAVKSSKESGREKA</sequence>